<dbReference type="EMBL" id="JAATJA010000001">
    <property type="protein sequence ID" value="NJB66540.1"/>
    <property type="molecule type" value="Genomic_DNA"/>
</dbReference>
<gene>
    <name evidence="1" type="ORF">GGQ74_000180</name>
</gene>
<protein>
    <submittedName>
        <fullName evidence="1">Uncharacterized protein</fullName>
    </submittedName>
</protein>
<dbReference type="RefSeq" id="WP_245168062.1">
    <property type="nucleotide sequence ID" value="NZ_JAATJA010000001.1"/>
</dbReference>
<organism evidence="1 2">
    <name type="scientific">Desulfobaculum xiamenense</name>
    <dbReference type="NCBI Taxonomy" id="995050"/>
    <lineage>
        <taxon>Bacteria</taxon>
        <taxon>Pseudomonadati</taxon>
        <taxon>Thermodesulfobacteriota</taxon>
        <taxon>Desulfovibrionia</taxon>
        <taxon>Desulfovibrionales</taxon>
        <taxon>Desulfovibrionaceae</taxon>
        <taxon>Desulfobaculum</taxon>
    </lineage>
</organism>
<dbReference type="AlphaFoldDB" id="A0A846QHE9"/>
<reference evidence="1 2" key="1">
    <citation type="submission" date="2020-03" db="EMBL/GenBank/DDBJ databases">
        <title>Genomic Encyclopedia of Type Strains, Phase IV (KMG-IV): sequencing the most valuable type-strain genomes for metagenomic binning, comparative biology and taxonomic classification.</title>
        <authorList>
            <person name="Goeker M."/>
        </authorList>
    </citation>
    <scope>NUCLEOTIDE SEQUENCE [LARGE SCALE GENOMIC DNA]</scope>
    <source>
        <strain evidence="1 2">DSM 24233</strain>
    </source>
</reference>
<comment type="caution">
    <text evidence="1">The sequence shown here is derived from an EMBL/GenBank/DDBJ whole genome shotgun (WGS) entry which is preliminary data.</text>
</comment>
<sequence>MRAHIREVLLRKLDQTAERRREALVEFFGVTMGEADQRATERLAEIVPPLLPQLYEKWIAMFLDRLFETVPMPQLETLCDGTDDNNAALILIYLMFLESERMEKQIDKDLHQYGLAQTGNDSDMGDLASCYIRAKMAQLGREIKGLDKK</sequence>
<name>A0A846QHE9_9BACT</name>
<keyword evidence="2" id="KW-1185">Reference proteome</keyword>
<proteinExistence type="predicted"/>
<evidence type="ECO:0000313" key="2">
    <source>
        <dbReference type="Proteomes" id="UP000580856"/>
    </source>
</evidence>
<evidence type="ECO:0000313" key="1">
    <source>
        <dbReference type="EMBL" id="NJB66540.1"/>
    </source>
</evidence>
<accession>A0A846QHE9</accession>
<dbReference type="Proteomes" id="UP000580856">
    <property type="component" value="Unassembled WGS sequence"/>
</dbReference>